<dbReference type="AlphaFoldDB" id="A0A9J2PU29"/>
<protein>
    <submittedName>
        <fullName evidence="3">Uncharacterized protein</fullName>
    </submittedName>
</protein>
<reference evidence="3" key="1">
    <citation type="submission" date="2023-03" db="UniProtKB">
        <authorList>
            <consortium name="WormBaseParasite"/>
        </authorList>
    </citation>
    <scope>IDENTIFICATION</scope>
</reference>
<accession>A0A9J2PU29</accession>
<dbReference type="WBParaSite" id="ALUE_0001303601-mRNA-1">
    <property type="protein sequence ID" value="ALUE_0001303601-mRNA-1"/>
    <property type="gene ID" value="ALUE_0001303601"/>
</dbReference>
<dbReference type="Proteomes" id="UP000036681">
    <property type="component" value="Unplaced"/>
</dbReference>
<keyword evidence="2" id="KW-1185">Reference proteome</keyword>
<keyword evidence="1" id="KW-0732">Signal</keyword>
<organism evidence="2 3">
    <name type="scientific">Ascaris lumbricoides</name>
    <name type="common">Giant roundworm</name>
    <dbReference type="NCBI Taxonomy" id="6252"/>
    <lineage>
        <taxon>Eukaryota</taxon>
        <taxon>Metazoa</taxon>
        <taxon>Ecdysozoa</taxon>
        <taxon>Nematoda</taxon>
        <taxon>Chromadorea</taxon>
        <taxon>Rhabditida</taxon>
        <taxon>Spirurina</taxon>
        <taxon>Ascaridomorpha</taxon>
        <taxon>Ascaridoidea</taxon>
        <taxon>Ascarididae</taxon>
        <taxon>Ascaris</taxon>
    </lineage>
</organism>
<proteinExistence type="predicted"/>
<evidence type="ECO:0000256" key="1">
    <source>
        <dbReference type="SAM" id="SignalP"/>
    </source>
</evidence>
<name>A0A9J2PU29_ASCLU</name>
<evidence type="ECO:0000313" key="2">
    <source>
        <dbReference type="Proteomes" id="UP000036681"/>
    </source>
</evidence>
<feature type="signal peptide" evidence="1">
    <location>
        <begin position="1"/>
        <end position="24"/>
    </location>
</feature>
<sequence>MTTSVPLVRVIACMSILHFQSLLADISLDPVPNRPGLYQFDEYDENFYMIMAPKVVCNRCKRKKDKYEEPQSLLRRCESMAEGATIPRYFTTEEIEGLKDRYSELMEDISSDDAPPLVFMVTAKHYKFLEKAGSVYYYNHNYHNHNYYNYYNHYHHNHHYYNHYHHNHHDHNHHDHNHYDHNHYYHYHDHHYNHHYYNHYHHNHYYHYDDHHHNHLYHNFYHHKHLHEHDHHHNNSDYYHNHCYYKHLYCNHHWGDHDNHDSCNDERYYDEGCCHKAHNYSDHCANHAYHIHFCAT</sequence>
<feature type="chain" id="PRO_5039898969" evidence="1">
    <location>
        <begin position="25"/>
        <end position="296"/>
    </location>
</feature>
<evidence type="ECO:0000313" key="3">
    <source>
        <dbReference type="WBParaSite" id="ALUE_0001303601-mRNA-1"/>
    </source>
</evidence>